<evidence type="ECO:0000256" key="4">
    <source>
        <dbReference type="ARBA" id="ARBA00022685"/>
    </source>
</evidence>
<evidence type="ECO:0000313" key="9">
    <source>
        <dbReference type="WBParaSite" id="PSU_v2.g18934.t1"/>
    </source>
</evidence>
<keyword evidence="5" id="KW-0027">Amidation</keyword>
<feature type="compositionally biased region" description="Basic and acidic residues" evidence="7">
    <location>
        <begin position="34"/>
        <end position="43"/>
    </location>
</feature>
<feature type="region of interest" description="Disordered" evidence="7">
    <location>
        <begin position="1"/>
        <end position="43"/>
    </location>
</feature>
<organism evidence="8 9">
    <name type="scientific">Panagrolaimus superbus</name>
    <dbReference type="NCBI Taxonomy" id="310955"/>
    <lineage>
        <taxon>Eukaryota</taxon>
        <taxon>Metazoa</taxon>
        <taxon>Ecdysozoa</taxon>
        <taxon>Nematoda</taxon>
        <taxon>Chromadorea</taxon>
        <taxon>Rhabditida</taxon>
        <taxon>Tylenchina</taxon>
        <taxon>Panagrolaimomorpha</taxon>
        <taxon>Panagrolaimoidea</taxon>
        <taxon>Panagrolaimidae</taxon>
        <taxon>Panagrolaimus</taxon>
    </lineage>
</organism>
<evidence type="ECO:0000256" key="6">
    <source>
        <dbReference type="ARBA" id="ARBA00023320"/>
    </source>
</evidence>
<sequence>MRFGRSSPFDGGVDEMPSADMEKRKSAYMRFGKRSSDDSEIEMNKRKSAYMRFGKRSSDLSDGLEMEQQVQDVNKRKSAYMRFGKRSFESVMDDKNLHI</sequence>
<name>A0A914YHY3_9BILA</name>
<dbReference type="GO" id="GO:0007218">
    <property type="term" value="P:neuropeptide signaling pathway"/>
    <property type="evidence" value="ECO:0007669"/>
    <property type="project" value="UniProtKB-KW"/>
</dbReference>
<evidence type="ECO:0000256" key="7">
    <source>
        <dbReference type="SAM" id="MobiDB-lite"/>
    </source>
</evidence>
<comment type="similarity">
    <text evidence="2">Belongs to the FARP (FMRFamide related peptide) family.</text>
</comment>
<protein>
    <submittedName>
        <fullName evidence="9">Uncharacterized protein</fullName>
    </submittedName>
</protein>
<evidence type="ECO:0000256" key="1">
    <source>
        <dbReference type="ARBA" id="ARBA00004613"/>
    </source>
</evidence>
<dbReference type="AlphaFoldDB" id="A0A914YHY3"/>
<dbReference type="PANTHER" id="PTHR20986">
    <property type="entry name" value="FMRFAMIDE-RELATED PEPTIDES"/>
    <property type="match status" value="1"/>
</dbReference>
<evidence type="ECO:0000256" key="3">
    <source>
        <dbReference type="ARBA" id="ARBA00022525"/>
    </source>
</evidence>
<dbReference type="GO" id="GO:0005576">
    <property type="term" value="C:extracellular region"/>
    <property type="evidence" value="ECO:0007669"/>
    <property type="project" value="UniProtKB-SubCell"/>
</dbReference>
<keyword evidence="6" id="KW-0527">Neuropeptide</keyword>
<keyword evidence="4" id="KW-0165">Cleavage on pair of basic residues</keyword>
<evidence type="ECO:0000313" key="8">
    <source>
        <dbReference type="Proteomes" id="UP000887577"/>
    </source>
</evidence>
<dbReference type="PANTHER" id="PTHR20986:SF14">
    <property type="entry name" value="FMRFAMIDE-LIKE NEUROPEPTIDES 6"/>
    <property type="match status" value="1"/>
</dbReference>
<proteinExistence type="inferred from homology"/>
<dbReference type="InterPro" id="IPR051041">
    <property type="entry name" value="FMRFamide-related_np"/>
</dbReference>
<evidence type="ECO:0000256" key="5">
    <source>
        <dbReference type="ARBA" id="ARBA00022815"/>
    </source>
</evidence>
<dbReference type="Proteomes" id="UP000887577">
    <property type="component" value="Unplaced"/>
</dbReference>
<keyword evidence="8" id="KW-1185">Reference proteome</keyword>
<reference evidence="9" key="1">
    <citation type="submission" date="2022-11" db="UniProtKB">
        <authorList>
            <consortium name="WormBaseParasite"/>
        </authorList>
    </citation>
    <scope>IDENTIFICATION</scope>
</reference>
<accession>A0A914YHY3</accession>
<dbReference type="Pfam" id="PF01581">
    <property type="entry name" value="FARP"/>
    <property type="match status" value="3"/>
</dbReference>
<keyword evidence="3" id="KW-0964">Secreted</keyword>
<evidence type="ECO:0000256" key="2">
    <source>
        <dbReference type="ARBA" id="ARBA00006356"/>
    </source>
</evidence>
<comment type="subcellular location">
    <subcellularLocation>
        <location evidence="1">Secreted</location>
    </subcellularLocation>
</comment>
<dbReference type="WBParaSite" id="PSU_v2.g18934.t1">
    <property type="protein sequence ID" value="PSU_v2.g18934.t1"/>
    <property type="gene ID" value="PSU_v2.g18934"/>
</dbReference>
<dbReference type="InterPro" id="IPR002544">
    <property type="entry name" value="FMRFamid-related_peptide-like"/>
</dbReference>